<reference evidence="2 3" key="2">
    <citation type="journal article" date="2021" name="Curr. Genet.">
        <title>Genetic response to nitrogen starvation in the aggressive Eucalyptus foliar pathogen Teratosphaeria destructans.</title>
        <authorList>
            <person name="Havenga M."/>
            <person name="Wingfield B.D."/>
            <person name="Wingfield M.J."/>
            <person name="Dreyer L.L."/>
            <person name="Roets F."/>
            <person name="Aylward J."/>
        </authorList>
    </citation>
    <scope>NUCLEOTIDE SEQUENCE [LARGE SCALE GENOMIC DNA]</scope>
    <source>
        <strain evidence="2">CMW44962</strain>
    </source>
</reference>
<gene>
    <name evidence="2" type="ORF">Tdes44962_MAKER06316</name>
</gene>
<evidence type="ECO:0000313" key="2">
    <source>
        <dbReference type="EMBL" id="KAH9808135.1"/>
    </source>
</evidence>
<accession>A0A9W7VXZ0</accession>
<name>A0A9W7VXZ0_9PEZI</name>
<dbReference type="Proteomes" id="UP001138500">
    <property type="component" value="Unassembled WGS sequence"/>
</dbReference>
<organism evidence="2 3">
    <name type="scientific">Teratosphaeria destructans</name>
    <dbReference type="NCBI Taxonomy" id="418781"/>
    <lineage>
        <taxon>Eukaryota</taxon>
        <taxon>Fungi</taxon>
        <taxon>Dikarya</taxon>
        <taxon>Ascomycota</taxon>
        <taxon>Pezizomycotina</taxon>
        <taxon>Dothideomycetes</taxon>
        <taxon>Dothideomycetidae</taxon>
        <taxon>Mycosphaerellales</taxon>
        <taxon>Teratosphaeriaceae</taxon>
        <taxon>Teratosphaeria</taxon>
    </lineage>
</organism>
<evidence type="ECO:0000313" key="3">
    <source>
        <dbReference type="Proteomes" id="UP001138500"/>
    </source>
</evidence>
<keyword evidence="3" id="KW-1185">Reference proteome</keyword>
<evidence type="ECO:0000256" key="1">
    <source>
        <dbReference type="SAM" id="MobiDB-lite"/>
    </source>
</evidence>
<sequence>MAVPTRYYAQAGDVPIMLTFLEGRSYKAIKDLTPDSVNILYEALHAHDPSYYVWDVTQTHIKSKLLNKLAKYLENDSAAGIGPLVRQSFRRSSESGFADRRKSSTDHTAASLARAKENKKKARKGKQQHVAAAPESDHESDHAADEESDATDESASPVSPRMTPGVKPEVSSPSKKNAKAKDKSKGNKAKKPTPTPTVEFRIMARMVVEVLSDGSVITKLEDAKIE</sequence>
<comment type="caution">
    <text evidence="2">The sequence shown here is derived from an EMBL/GenBank/DDBJ whole genome shotgun (WGS) entry which is preliminary data.</text>
</comment>
<reference evidence="2 3" key="1">
    <citation type="journal article" date="2018" name="IMA Fungus">
        <title>IMA Genome-F 10: Nine draft genome sequences of Claviceps purpurea s.lat., including C. arundinis, C. humidiphila, and C. cf. spartinae, pseudomolecules for the pitch canker pathogen Fusarium circinatum, draft genome of Davidsoniella eucalypti, Grosmannia galeiformis, Quambalaria eucalypti, and Teratosphaeria destructans.</title>
        <authorList>
            <person name="Wingfield B.D."/>
            <person name="Liu M."/>
            <person name="Nguyen H.D."/>
            <person name="Lane F.A."/>
            <person name="Morgan S.W."/>
            <person name="De Vos L."/>
            <person name="Wilken P.M."/>
            <person name="Duong T.A."/>
            <person name="Aylward J."/>
            <person name="Coetzee M.P."/>
            <person name="Dadej K."/>
            <person name="De Beer Z.W."/>
            <person name="Findlay W."/>
            <person name="Havenga M."/>
            <person name="Kolarik M."/>
            <person name="Menzies J.G."/>
            <person name="Naidoo K."/>
            <person name="Pochopski O."/>
            <person name="Shoukouhi P."/>
            <person name="Santana Q.C."/>
            <person name="Seifert K.A."/>
            <person name="Soal N."/>
            <person name="Steenkamp E.T."/>
            <person name="Tatham C.T."/>
            <person name="van der Nest M.A."/>
            <person name="Wingfield M.J."/>
        </authorList>
    </citation>
    <scope>NUCLEOTIDE SEQUENCE [LARGE SCALE GENOMIC DNA]</scope>
    <source>
        <strain evidence="2">CMW44962</strain>
    </source>
</reference>
<dbReference type="AlphaFoldDB" id="A0A9W7VXZ0"/>
<feature type="compositionally biased region" description="Basic and acidic residues" evidence="1">
    <location>
        <begin position="135"/>
        <end position="145"/>
    </location>
</feature>
<feature type="compositionally biased region" description="Basic residues" evidence="1">
    <location>
        <begin position="117"/>
        <end position="127"/>
    </location>
</feature>
<feature type="region of interest" description="Disordered" evidence="1">
    <location>
        <begin position="92"/>
        <end position="197"/>
    </location>
</feature>
<protein>
    <submittedName>
        <fullName evidence="2">Uncharacterized protein</fullName>
    </submittedName>
</protein>
<proteinExistence type="predicted"/>
<feature type="compositionally biased region" description="Basic and acidic residues" evidence="1">
    <location>
        <begin position="92"/>
        <end position="105"/>
    </location>
</feature>
<dbReference type="EMBL" id="RIBY02002611">
    <property type="protein sequence ID" value="KAH9808135.1"/>
    <property type="molecule type" value="Genomic_DNA"/>
</dbReference>